<accession>A0A1G1XK59</accession>
<name>A0A1G1XK59_9BACT</name>
<dbReference type="EMBL" id="MHHY01000007">
    <property type="protein sequence ID" value="OGY40483.1"/>
    <property type="molecule type" value="Genomic_DNA"/>
</dbReference>
<protein>
    <submittedName>
        <fullName evidence="1">Uncharacterized protein</fullName>
    </submittedName>
</protein>
<proteinExistence type="predicted"/>
<gene>
    <name evidence="1" type="ORF">A2570_01910</name>
</gene>
<dbReference type="AlphaFoldDB" id="A0A1G1XK59"/>
<dbReference type="Proteomes" id="UP000178570">
    <property type="component" value="Unassembled WGS sequence"/>
</dbReference>
<comment type="caution">
    <text evidence="1">The sequence shown here is derived from an EMBL/GenBank/DDBJ whole genome shotgun (WGS) entry which is preliminary data.</text>
</comment>
<dbReference type="STRING" id="1797529.A2570_01910"/>
<organism evidence="1 2">
    <name type="scientific">Candidatus Brennerbacteria bacterium RIFOXYD1_FULL_41_16</name>
    <dbReference type="NCBI Taxonomy" id="1797529"/>
    <lineage>
        <taxon>Bacteria</taxon>
        <taxon>Candidatus Brenneribacteriota</taxon>
    </lineage>
</organism>
<evidence type="ECO:0000313" key="1">
    <source>
        <dbReference type="EMBL" id="OGY40483.1"/>
    </source>
</evidence>
<reference evidence="1 2" key="1">
    <citation type="journal article" date="2016" name="Nat. Commun.">
        <title>Thousands of microbial genomes shed light on interconnected biogeochemical processes in an aquifer system.</title>
        <authorList>
            <person name="Anantharaman K."/>
            <person name="Brown C.T."/>
            <person name="Hug L.A."/>
            <person name="Sharon I."/>
            <person name="Castelle C.J."/>
            <person name="Probst A.J."/>
            <person name="Thomas B.C."/>
            <person name="Singh A."/>
            <person name="Wilkins M.J."/>
            <person name="Karaoz U."/>
            <person name="Brodie E.L."/>
            <person name="Williams K.H."/>
            <person name="Hubbard S.S."/>
            <person name="Banfield J.F."/>
        </authorList>
    </citation>
    <scope>NUCLEOTIDE SEQUENCE [LARGE SCALE GENOMIC DNA]</scope>
</reference>
<evidence type="ECO:0000313" key="2">
    <source>
        <dbReference type="Proteomes" id="UP000178570"/>
    </source>
</evidence>
<sequence>MNIRIPSFEKPKERITEAFSGGKIKIFSDLFSVIRGLETIGDVRAGDVILDIRKYLRREDKKKLSELPDGEGLSRVIVSLINKLLDEMGVAQDQKLPQKILEILGIEGDWVVEVIDINSAKVNVYTYVDALTGKKAGTADTVAKKSRTITLAQIFNLE</sequence>